<evidence type="ECO:0000313" key="3">
    <source>
        <dbReference type="Proteomes" id="UP001295423"/>
    </source>
</evidence>
<keyword evidence="1" id="KW-1133">Transmembrane helix</keyword>
<evidence type="ECO:0000256" key="1">
    <source>
        <dbReference type="SAM" id="Phobius"/>
    </source>
</evidence>
<keyword evidence="1" id="KW-0812">Transmembrane</keyword>
<keyword evidence="3" id="KW-1185">Reference proteome</keyword>
<protein>
    <submittedName>
        <fullName evidence="2">Uncharacterized protein</fullName>
    </submittedName>
</protein>
<feature type="transmembrane region" description="Helical" evidence="1">
    <location>
        <begin position="20"/>
        <end position="42"/>
    </location>
</feature>
<keyword evidence="1" id="KW-0472">Membrane</keyword>
<name>A0AAD2CM28_9STRA</name>
<accession>A0AAD2CM28</accession>
<comment type="caution">
    <text evidence="2">The sequence shown here is derived from an EMBL/GenBank/DDBJ whole genome shotgun (WGS) entry which is preliminary data.</text>
</comment>
<dbReference type="AlphaFoldDB" id="A0AAD2CM28"/>
<gene>
    <name evidence="2" type="ORF">CYCCA115_LOCUS6368</name>
</gene>
<dbReference type="EMBL" id="CAKOGP040000779">
    <property type="protein sequence ID" value="CAJ1938987.1"/>
    <property type="molecule type" value="Genomic_DNA"/>
</dbReference>
<reference evidence="2" key="1">
    <citation type="submission" date="2023-08" db="EMBL/GenBank/DDBJ databases">
        <authorList>
            <person name="Audoor S."/>
            <person name="Bilcke G."/>
        </authorList>
    </citation>
    <scope>NUCLEOTIDE SEQUENCE</scope>
</reference>
<feature type="transmembrane region" description="Helical" evidence="1">
    <location>
        <begin position="115"/>
        <end position="132"/>
    </location>
</feature>
<dbReference type="Proteomes" id="UP001295423">
    <property type="component" value="Unassembled WGS sequence"/>
</dbReference>
<sequence>MDSLITFLQQLTPNRARKAWIIIDATVVVWSILLLVELLTTLTPKFRLEGERAYLVYNFGATLIWMVASGLHLLDHYIKYHHHGGGSESSTQAAGHETIPISSQLESRAEEQKDIRVLVLEWILAIYFLYASTNVYKQWQKPDEDVEVEIVDTLVNAGSYAYLVMRVWWLPKDDYTEVPSAESIDV</sequence>
<organism evidence="2 3">
    <name type="scientific">Cylindrotheca closterium</name>
    <dbReference type="NCBI Taxonomy" id="2856"/>
    <lineage>
        <taxon>Eukaryota</taxon>
        <taxon>Sar</taxon>
        <taxon>Stramenopiles</taxon>
        <taxon>Ochrophyta</taxon>
        <taxon>Bacillariophyta</taxon>
        <taxon>Bacillariophyceae</taxon>
        <taxon>Bacillariophycidae</taxon>
        <taxon>Bacillariales</taxon>
        <taxon>Bacillariaceae</taxon>
        <taxon>Cylindrotheca</taxon>
    </lineage>
</organism>
<proteinExistence type="predicted"/>
<evidence type="ECO:0000313" key="2">
    <source>
        <dbReference type="EMBL" id="CAJ1938987.1"/>
    </source>
</evidence>
<feature type="transmembrane region" description="Helical" evidence="1">
    <location>
        <begin position="54"/>
        <end position="74"/>
    </location>
</feature>